<dbReference type="EMBL" id="AUZM01000007">
    <property type="protein sequence ID" value="ERT08864.1"/>
    <property type="molecule type" value="Genomic_DNA"/>
</dbReference>
<protein>
    <submittedName>
        <fullName evidence="1">Tetratricopeptide repeat family protein</fullName>
    </submittedName>
</protein>
<reference evidence="1 2" key="1">
    <citation type="journal article" date="2013" name="Front. Microbiol.">
        <title>Comparative genomic analyses of the cyanobacterium, Lyngbya aestuarii BL J, a powerful hydrogen producer.</title>
        <authorList>
            <person name="Kothari A."/>
            <person name="Vaughn M."/>
            <person name="Garcia-Pichel F."/>
        </authorList>
    </citation>
    <scope>NUCLEOTIDE SEQUENCE [LARGE SCALE GENOMIC DNA]</scope>
    <source>
        <strain evidence="1 2">BL J</strain>
    </source>
</reference>
<dbReference type="SMART" id="SM00028">
    <property type="entry name" value="TPR"/>
    <property type="match status" value="4"/>
</dbReference>
<evidence type="ECO:0000313" key="1">
    <source>
        <dbReference type="EMBL" id="ERT08864.1"/>
    </source>
</evidence>
<dbReference type="RefSeq" id="WP_023064956.1">
    <property type="nucleotide sequence ID" value="NZ_AUZM01000007.1"/>
</dbReference>
<proteinExistence type="predicted"/>
<dbReference type="PATRIC" id="fig|1348334.3.peg.1145"/>
<dbReference type="Proteomes" id="UP000017127">
    <property type="component" value="Unassembled WGS sequence"/>
</dbReference>
<dbReference type="PANTHER" id="PTHR10098">
    <property type="entry name" value="RAPSYN-RELATED"/>
    <property type="match status" value="1"/>
</dbReference>
<dbReference type="PANTHER" id="PTHR10098:SF108">
    <property type="entry name" value="TETRATRICOPEPTIDE REPEAT PROTEIN 28"/>
    <property type="match status" value="1"/>
</dbReference>
<dbReference type="AlphaFoldDB" id="U7QLM0"/>
<dbReference type="Gene3D" id="1.25.40.10">
    <property type="entry name" value="Tetratricopeptide repeat domain"/>
    <property type="match status" value="2"/>
</dbReference>
<gene>
    <name evidence="1" type="ORF">M595_1171</name>
</gene>
<name>U7QLM0_9CYAN</name>
<dbReference type="InterPro" id="IPR011990">
    <property type="entry name" value="TPR-like_helical_dom_sf"/>
</dbReference>
<comment type="caution">
    <text evidence="1">The sequence shown here is derived from an EMBL/GenBank/DDBJ whole genome shotgun (WGS) entry which is preliminary data.</text>
</comment>
<dbReference type="InterPro" id="IPR019734">
    <property type="entry name" value="TPR_rpt"/>
</dbReference>
<keyword evidence="2" id="KW-1185">Reference proteome</keyword>
<dbReference type="Pfam" id="PF13424">
    <property type="entry name" value="TPR_12"/>
    <property type="match status" value="1"/>
</dbReference>
<dbReference type="SUPFAM" id="SSF48452">
    <property type="entry name" value="TPR-like"/>
    <property type="match status" value="1"/>
</dbReference>
<accession>U7QLM0</accession>
<evidence type="ECO:0000313" key="2">
    <source>
        <dbReference type="Proteomes" id="UP000017127"/>
    </source>
</evidence>
<organism evidence="1 2">
    <name type="scientific">Lyngbya aestuarii BL J</name>
    <dbReference type="NCBI Taxonomy" id="1348334"/>
    <lineage>
        <taxon>Bacteria</taxon>
        <taxon>Bacillati</taxon>
        <taxon>Cyanobacteriota</taxon>
        <taxon>Cyanophyceae</taxon>
        <taxon>Oscillatoriophycideae</taxon>
        <taxon>Oscillatoriales</taxon>
        <taxon>Microcoleaceae</taxon>
        <taxon>Lyngbya</taxon>
    </lineage>
</organism>
<dbReference type="OrthoDB" id="428332at2"/>
<sequence length="625" mass="70924">MNSPTDRDRYITFIEDILTSILKGKIASKELIYKRLTDELKPGTGEIFERCLMEKITVLESQVESESDELKQAKATRLLRAVKMVQQAWEQWQKKHQAQNKCSGAVRQILEVEASQRLSVLLQILDPNQSYVFKHPQIRQLASALQQEAEGLTDQSEAFELRQYASGLLEGLTSVTELEPHLMSWVYELPNSNLGFGDVSESSGPWKTWAKQVSSPLAKELFTKQAQNQSAAFVAQAQNTIDWKAWVGLMLLMRDLQTGLVAWFDKQAYSAKAGQNLSGVTFMVFAMVWCELSQGFKAVSFQPNTERLSQACFQISLQILRTFAQRDNFPLYGGVFASFSGDGFRETINYLDQPLSFVENVQEKARILTVLGYSQHWMGNYQQALTFHQEGLELARQTEDRPCEVANLNHLSRLNWRQKDYSQAITLAQRALILARQIGDRKGEAHCLVSLGFCEVLMARQERAVTFEQLESSIRYLEQGLKLSEKFNDLLNQALSSIGLGIAYVILEQPTQAVPPLEQGLSVVQQAGERDLQALGYTYLGEAYYQLHREDLAVYHACLGMYLLEQRGDIQWRQGAALVMILQGKLGTENFQKILSKYRSQLIAQIGVDGFDHIPNLIENYRQQT</sequence>